<evidence type="ECO:0000313" key="2">
    <source>
        <dbReference type="WBParaSite" id="ES5_v2.g17713.t1"/>
    </source>
</evidence>
<dbReference type="Proteomes" id="UP000887579">
    <property type="component" value="Unplaced"/>
</dbReference>
<proteinExistence type="predicted"/>
<dbReference type="WBParaSite" id="ES5_v2.g17713.t1">
    <property type="protein sequence ID" value="ES5_v2.g17713.t1"/>
    <property type="gene ID" value="ES5_v2.g17713"/>
</dbReference>
<reference evidence="2" key="1">
    <citation type="submission" date="2022-11" db="UniProtKB">
        <authorList>
            <consortium name="WormBaseParasite"/>
        </authorList>
    </citation>
    <scope>IDENTIFICATION</scope>
</reference>
<sequence>MMKGLSNSTAAASDDVNNNNNNSVTNTPILVTLDQKFICFDVEQVLDAKQKLQIGRLENNKRIAWRIRTNAPTRYIVNPNGGVLDDTCSSQSLTVELVGNRYNPHHKLVVQAIQILDSESPKNIWKSQRAKDHEYVQTVNLELSTTLMNLEFTQQMSNDRATQSSASLASLLDQSSTAGADRIQELESLNSMLKSDTEKIQANVDKTLKLKEVLQSHLETRKQTIKDLTGKVEEIENRINHLNSKIKSQESALSEVQARNKMNDNKDCSIM</sequence>
<accession>A0AC34FKB8</accession>
<evidence type="ECO:0000313" key="1">
    <source>
        <dbReference type="Proteomes" id="UP000887579"/>
    </source>
</evidence>
<protein>
    <submittedName>
        <fullName evidence="2">Major sperm protein</fullName>
    </submittedName>
</protein>
<organism evidence="1 2">
    <name type="scientific">Panagrolaimus sp. ES5</name>
    <dbReference type="NCBI Taxonomy" id="591445"/>
    <lineage>
        <taxon>Eukaryota</taxon>
        <taxon>Metazoa</taxon>
        <taxon>Ecdysozoa</taxon>
        <taxon>Nematoda</taxon>
        <taxon>Chromadorea</taxon>
        <taxon>Rhabditida</taxon>
        <taxon>Tylenchina</taxon>
        <taxon>Panagrolaimomorpha</taxon>
        <taxon>Panagrolaimoidea</taxon>
        <taxon>Panagrolaimidae</taxon>
        <taxon>Panagrolaimus</taxon>
    </lineage>
</organism>
<name>A0AC34FKB8_9BILA</name>